<dbReference type="RefSeq" id="WP_067871714.1">
    <property type="nucleotide sequence ID" value="NZ_JAAXOP010000004.1"/>
</dbReference>
<reference evidence="1 2" key="1">
    <citation type="submission" date="2020-04" db="EMBL/GenBank/DDBJ databases">
        <title>MicrobeNet Type strains.</title>
        <authorList>
            <person name="Nicholson A.C."/>
        </authorList>
    </citation>
    <scope>NUCLEOTIDE SEQUENCE [LARGE SCALE GENOMIC DNA]</scope>
    <source>
        <strain evidence="1 2">JCM 12354</strain>
    </source>
</reference>
<proteinExistence type="predicted"/>
<evidence type="ECO:0000313" key="1">
    <source>
        <dbReference type="EMBL" id="NKY50515.1"/>
    </source>
</evidence>
<organism evidence="1 2">
    <name type="scientific">Nocardia vermiculata</name>
    <dbReference type="NCBI Taxonomy" id="257274"/>
    <lineage>
        <taxon>Bacteria</taxon>
        <taxon>Bacillati</taxon>
        <taxon>Actinomycetota</taxon>
        <taxon>Actinomycetes</taxon>
        <taxon>Mycobacteriales</taxon>
        <taxon>Nocardiaceae</taxon>
        <taxon>Nocardia</taxon>
    </lineage>
</organism>
<keyword evidence="2" id="KW-1185">Reference proteome</keyword>
<dbReference type="AlphaFoldDB" id="A0A846XXR4"/>
<accession>A0A846XXR4</accession>
<sequence length="68" mass="7265">MTVADTVRELLGAAGLLASDTEIEAYAAAYPEFRGRIAALYSSVEMRDLAPALHFRAAPPDPQGDWAS</sequence>
<evidence type="ECO:0000313" key="2">
    <source>
        <dbReference type="Proteomes" id="UP000565711"/>
    </source>
</evidence>
<comment type="caution">
    <text evidence="1">The sequence shown here is derived from an EMBL/GenBank/DDBJ whole genome shotgun (WGS) entry which is preliminary data.</text>
</comment>
<dbReference type="EMBL" id="JAAXOP010000004">
    <property type="protein sequence ID" value="NKY50515.1"/>
    <property type="molecule type" value="Genomic_DNA"/>
</dbReference>
<dbReference type="Proteomes" id="UP000565711">
    <property type="component" value="Unassembled WGS sequence"/>
</dbReference>
<protein>
    <submittedName>
        <fullName evidence="1">Uncharacterized protein</fullName>
    </submittedName>
</protein>
<name>A0A846XXR4_9NOCA</name>
<gene>
    <name evidence="1" type="ORF">HGA08_09865</name>
</gene>